<dbReference type="AlphaFoldDB" id="A0A4S3KSQ4"/>
<protein>
    <recommendedName>
        <fullName evidence="5">Glycoside hydrolase</fullName>
    </recommendedName>
</protein>
<dbReference type="STRING" id="993689.GCA_002077135_01095"/>
<keyword evidence="4" id="KW-1185">Reference proteome</keyword>
<sequence>MHILDTTLFYAPHSGGVKRYLHEKRRCLTQMDGISHTLLVPGPRDALIAGGIATLACPRLPGRAGYRWPLRRKAWRDALLTLAPDVIEVGDPYLPAVASIEAAARMGIPALAFAHSDLPRLLGRYLGRSGVRGAEAWLRRLYARFDAVLAPSRVIAARLAAAGIANIEVQPLGVDAEAFHPARADADLRAELGLPARARLLLFAGRLAAEKNIPMLRAAVGRLGAPYHLLLVGGATARRLDAHTTVLPYEPDTARLARLYASCDALLHAGTQETFGMVVLEAFACARPVVAVPAGALPELVDAEVGVLARAATAEALAEAITALYACDRGALGAAARARVERDYAWPRVIAQQLALYRALRQSPRIATAAAADVSL</sequence>
<evidence type="ECO:0000259" key="1">
    <source>
        <dbReference type="Pfam" id="PF00534"/>
    </source>
</evidence>
<evidence type="ECO:0000259" key="2">
    <source>
        <dbReference type="Pfam" id="PF13439"/>
    </source>
</evidence>
<feature type="domain" description="Glycosyltransferase subfamily 4-like N-terminal" evidence="2">
    <location>
        <begin position="15"/>
        <end position="177"/>
    </location>
</feature>
<gene>
    <name evidence="3" type="ORF">B1806_03095</name>
</gene>
<feature type="domain" description="Glycosyl transferase family 1" evidence="1">
    <location>
        <begin position="188"/>
        <end position="328"/>
    </location>
</feature>
<accession>A0A4S3KSQ4</accession>
<dbReference type="Pfam" id="PF00534">
    <property type="entry name" value="Glycos_transf_1"/>
    <property type="match status" value="1"/>
</dbReference>
<dbReference type="OrthoDB" id="5290958at2"/>
<organism evidence="3 4">
    <name type="scientific">Metallibacterium scheffleri</name>
    <dbReference type="NCBI Taxonomy" id="993689"/>
    <lineage>
        <taxon>Bacteria</taxon>
        <taxon>Pseudomonadati</taxon>
        <taxon>Pseudomonadota</taxon>
        <taxon>Gammaproteobacteria</taxon>
        <taxon>Lysobacterales</taxon>
        <taxon>Rhodanobacteraceae</taxon>
        <taxon>Metallibacterium</taxon>
    </lineage>
</organism>
<dbReference type="InterPro" id="IPR028098">
    <property type="entry name" value="Glyco_trans_4-like_N"/>
</dbReference>
<dbReference type="InterPro" id="IPR001296">
    <property type="entry name" value="Glyco_trans_1"/>
</dbReference>
<evidence type="ECO:0000313" key="4">
    <source>
        <dbReference type="Proteomes" id="UP000307749"/>
    </source>
</evidence>
<dbReference type="Pfam" id="PF13439">
    <property type="entry name" value="Glyco_transf_4"/>
    <property type="match status" value="1"/>
</dbReference>
<evidence type="ECO:0008006" key="5">
    <source>
        <dbReference type="Google" id="ProtNLM"/>
    </source>
</evidence>
<dbReference type="EMBL" id="MWQO01000011">
    <property type="protein sequence ID" value="THD11528.1"/>
    <property type="molecule type" value="Genomic_DNA"/>
</dbReference>
<dbReference type="PANTHER" id="PTHR45947">
    <property type="entry name" value="SULFOQUINOVOSYL TRANSFERASE SQD2"/>
    <property type="match status" value="1"/>
</dbReference>
<dbReference type="RefSeq" id="WP_081126420.1">
    <property type="nucleotide sequence ID" value="NZ_DAHXOC010000040.1"/>
</dbReference>
<dbReference type="PANTHER" id="PTHR45947:SF3">
    <property type="entry name" value="SULFOQUINOVOSYL TRANSFERASE SQD2"/>
    <property type="match status" value="1"/>
</dbReference>
<dbReference type="Proteomes" id="UP000307749">
    <property type="component" value="Unassembled WGS sequence"/>
</dbReference>
<comment type="caution">
    <text evidence="3">The sequence shown here is derived from an EMBL/GenBank/DDBJ whole genome shotgun (WGS) entry which is preliminary data.</text>
</comment>
<dbReference type="Gene3D" id="3.40.50.2000">
    <property type="entry name" value="Glycogen Phosphorylase B"/>
    <property type="match status" value="2"/>
</dbReference>
<evidence type="ECO:0000313" key="3">
    <source>
        <dbReference type="EMBL" id="THD11528.1"/>
    </source>
</evidence>
<dbReference type="SUPFAM" id="SSF53756">
    <property type="entry name" value="UDP-Glycosyltransferase/glycogen phosphorylase"/>
    <property type="match status" value="1"/>
</dbReference>
<name>A0A4S3KSQ4_9GAMM</name>
<dbReference type="GO" id="GO:0016757">
    <property type="term" value="F:glycosyltransferase activity"/>
    <property type="evidence" value="ECO:0007669"/>
    <property type="project" value="InterPro"/>
</dbReference>
<reference evidence="3 4" key="1">
    <citation type="submission" date="2017-02" db="EMBL/GenBank/DDBJ databases">
        <title>Whole genome sequencing of Metallibacterium scheffleri DSM 24874 (T).</title>
        <authorList>
            <person name="Kumar S."/>
            <person name="Patil P."/>
            <person name="Patil P.B."/>
        </authorList>
    </citation>
    <scope>NUCLEOTIDE SEQUENCE [LARGE SCALE GENOMIC DNA]</scope>
    <source>
        <strain evidence="3 4">DSM 24874</strain>
    </source>
</reference>
<proteinExistence type="predicted"/>
<dbReference type="InterPro" id="IPR050194">
    <property type="entry name" value="Glycosyltransferase_grp1"/>
</dbReference>